<dbReference type="Proteomes" id="UP001151699">
    <property type="component" value="Unassembled WGS sequence"/>
</dbReference>
<name>A0A9Q0MMT7_9DIPT</name>
<dbReference type="PANTHER" id="PTHR18843:SF7">
    <property type="entry name" value="LAMINA-ASSOCIATED POLYPEPTIDE 1B ISOFORM 1-RELATED"/>
    <property type="match status" value="1"/>
</dbReference>
<proteinExistence type="predicted"/>
<dbReference type="GO" id="GO:0061024">
    <property type="term" value="P:membrane organization"/>
    <property type="evidence" value="ECO:0007669"/>
    <property type="project" value="TreeGrafter"/>
</dbReference>
<keyword evidence="8" id="KW-1185">Reference proteome</keyword>
<feature type="compositionally biased region" description="Basic residues" evidence="5">
    <location>
        <begin position="1"/>
        <end position="12"/>
    </location>
</feature>
<dbReference type="PANTHER" id="PTHR18843">
    <property type="entry name" value="TORSIN-1A-INTERACTING PROTEIN"/>
    <property type="match status" value="1"/>
</dbReference>
<evidence type="ECO:0000256" key="3">
    <source>
        <dbReference type="ARBA" id="ARBA00022989"/>
    </source>
</evidence>
<keyword evidence="2 6" id="KW-0812">Transmembrane</keyword>
<evidence type="ECO:0000256" key="6">
    <source>
        <dbReference type="SAM" id="Phobius"/>
    </source>
</evidence>
<feature type="region of interest" description="Disordered" evidence="5">
    <location>
        <begin position="1"/>
        <end position="47"/>
    </location>
</feature>
<evidence type="ECO:0000256" key="2">
    <source>
        <dbReference type="ARBA" id="ARBA00022692"/>
    </source>
</evidence>
<evidence type="ECO:0000313" key="7">
    <source>
        <dbReference type="EMBL" id="KAJ6633079.1"/>
    </source>
</evidence>
<dbReference type="Gene3D" id="3.40.50.12190">
    <property type="match status" value="1"/>
</dbReference>
<keyword evidence="4 6" id="KW-0472">Membrane</keyword>
<sequence length="337" mass="38038">MEERIRPRRPIHAGRDSDNSPSHRSLNRREIRHLSPHLSGSEDDENDKAEMYDTTASPNTTNSSLDVPDGVNYTYSQTVRNKILLPNGVVKVSEKETKMRVVNDKNKEPNSNFGVYTVAILLMVIVAVAVFYIPSLRREVLAVSREPIQCSFDETGKMFPNQDEMLWKSLKSGVEGVLNNIPTKPSIFLFAYEDAKTVHKITQSIVQRTIQCMDSKANAVELNPGDLSYNEMKVDYGVVIAKYKNQLSKSGIMLINDLNKVPSDVARAFHALCDVHNPLVDRSIIFLTMQFAQSNVNANPLTIVEHYLRSNWSELNSSILDPLITRVTDEVFVLKNE</sequence>
<protein>
    <submittedName>
        <fullName evidence="7">Uncharacterized protein</fullName>
    </submittedName>
</protein>
<feature type="transmembrane region" description="Helical" evidence="6">
    <location>
        <begin position="113"/>
        <end position="133"/>
    </location>
</feature>
<dbReference type="GO" id="GO:0016020">
    <property type="term" value="C:membrane"/>
    <property type="evidence" value="ECO:0007669"/>
    <property type="project" value="UniProtKB-SubCell"/>
</dbReference>
<evidence type="ECO:0000256" key="5">
    <source>
        <dbReference type="SAM" id="MobiDB-lite"/>
    </source>
</evidence>
<reference evidence="7" key="1">
    <citation type="submission" date="2022-07" db="EMBL/GenBank/DDBJ databases">
        <authorList>
            <person name="Trinca V."/>
            <person name="Uliana J.V.C."/>
            <person name="Torres T.T."/>
            <person name="Ward R.J."/>
            <person name="Monesi N."/>
        </authorList>
    </citation>
    <scope>NUCLEOTIDE SEQUENCE</scope>
    <source>
        <strain evidence="7">HSMRA1968</strain>
        <tissue evidence="7">Whole embryos</tissue>
    </source>
</reference>
<dbReference type="InterPro" id="IPR008662">
    <property type="entry name" value="TOIP1/2"/>
</dbReference>
<dbReference type="EMBL" id="WJQU01002226">
    <property type="protein sequence ID" value="KAJ6633079.1"/>
    <property type="molecule type" value="Genomic_DNA"/>
</dbReference>
<accession>A0A9Q0MMT7</accession>
<keyword evidence="3 6" id="KW-1133">Transmembrane helix</keyword>
<organism evidence="7 8">
    <name type="scientific">Pseudolycoriella hygida</name>
    <dbReference type="NCBI Taxonomy" id="35572"/>
    <lineage>
        <taxon>Eukaryota</taxon>
        <taxon>Metazoa</taxon>
        <taxon>Ecdysozoa</taxon>
        <taxon>Arthropoda</taxon>
        <taxon>Hexapoda</taxon>
        <taxon>Insecta</taxon>
        <taxon>Pterygota</taxon>
        <taxon>Neoptera</taxon>
        <taxon>Endopterygota</taxon>
        <taxon>Diptera</taxon>
        <taxon>Nematocera</taxon>
        <taxon>Sciaroidea</taxon>
        <taxon>Sciaridae</taxon>
        <taxon>Pseudolycoriella</taxon>
    </lineage>
</organism>
<dbReference type="OrthoDB" id="7782148at2759"/>
<evidence type="ECO:0000313" key="8">
    <source>
        <dbReference type="Proteomes" id="UP001151699"/>
    </source>
</evidence>
<evidence type="ECO:0000256" key="1">
    <source>
        <dbReference type="ARBA" id="ARBA00004370"/>
    </source>
</evidence>
<dbReference type="AlphaFoldDB" id="A0A9Q0MMT7"/>
<dbReference type="InterPro" id="IPR038599">
    <property type="entry name" value="LAP1C-like_C_sf"/>
</dbReference>
<evidence type="ECO:0000256" key="4">
    <source>
        <dbReference type="ARBA" id="ARBA00023136"/>
    </source>
</evidence>
<gene>
    <name evidence="7" type="ORF">Bhyg_16615</name>
</gene>
<dbReference type="GO" id="GO:0001671">
    <property type="term" value="F:ATPase activator activity"/>
    <property type="evidence" value="ECO:0007669"/>
    <property type="project" value="InterPro"/>
</dbReference>
<comment type="caution">
    <text evidence="7">The sequence shown here is derived from an EMBL/GenBank/DDBJ whole genome shotgun (WGS) entry which is preliminary data.</text>
</comment>
<comment type="subcellular location">
    <subcellularLocation>
        <location evidence="1">Membrane</location>
    </subcellularLocation>
</comment>